<dbReference type="InParanoid" id="D8LY14"/>
<feature type="domain" description="Protein kinase" evidence="8">
    <location>
        <begin position="174"/>
        <end position="453"/>
    </location>
</feature>
<dbReference type="PROSITE" id="PS50011">
    <property type="entry name" value="PROTEIN_KINASE_DOM"/>
    <property type="match status" value="1"/>
</dbReference>
<feature type="compositionally biased region" description="Polar residues" evidence="7">
    <location>
        <begin position="1"/>
        <end position="12"/>
    </location>
</feature>
<dbReference type="SUPFAM" id="SSF56112">
    <property type="entry name" value="Protein kinase-like (PK-like)"/>
    <property type="match status" value="1"/>
</dbReference>
<keyword evidence="3" id="KW-0507">mRNA processing</keyword>
<keyword evidence="10" id="KW-1185">Reference proteome</keyword>
<gene>
    <name evidence="9" type="ORF">GSBLH_T00000802001</name>
</gene>
<evidence type="ECO:0000256" key="1">
    <source>
        <dbReference type="ARBA" id="ARBA00004496"/>
    </source>
</evidence>
<keyword evidence="4" id="KW-0547">Nucleotide-binding</keyword>
<accession>D8LY14</accession>
<keyword evidence="6" id="KW-0175">Coiled coil</keyword>
<dbReference type="PANTHER" id="PTHR12272">
    <property type="entry name" value="DEADENYLATION COMPLEX SUBUNIT PAN3"/>
    <property type="match status" value="1"/>
</dbReference>
<dbReference type="OrthoDB" id="204958at2759"/>
<dbReference type="Gene3D" id="1.10.510.10">
    <property type="entry name" value="Transferase(Phosphotransferase) domain 1"/>
    <property type="match status" value="1"/>
</dbReference>
<protein>
    <recommendedName>
        <fullName evidence="8">Protein kinase domain-containing protein</fullName>
    </recommendedName>
</protein>
<evidence type="ECO:0000259" key="8">
    <source>
        <dbReference type="PROSITE" id="PS50011"/>
    </source>
</evidence>
<dbReference type="Proteomes" id="UP000008312">
    <property type="component" value="Unassembled WGS sequence"/>
</dbReference>
<dbReference type="InterPro" id="IPR030844">
    <property type="entry name" value="PAN3"/>
</dbReference>
<dbReference type="GO" id="GO:0005524">
    <property type="term" value="F:ATP binding"/>
    <property type="evidence" value="ECO:0007669"/>
    <property type="project" value="UniProtKB-KW"/>
</dbReference>
<dbReference type="InterPro" id="IPR041332">
    <property type="entry name" value="Pan3_CK"/>
</dbReference>
<keyword evidence="5" id="KW-0067">ATP-binding</keyword>
<dbReference type="GeneID" id="24918092"/>
<evidence type="ECO:0000313" key="9">
    <source>
        <dbReference type="EMBL" id="CBK20469.2"/>
    </source>
</evidence>
<dbReference type="GO" id="GO:0031251">
    <property type="term" value="C:PAN complex"/>
    <property type="evidence" value="ECO:0007669"/>
    <property type="project" value="InterPro"/>
</dbReference>
<evidence type="ECO:0000256" key="7">
    <source>
        <dbReference type="SAM" id="MobiDB-lite"/>
    </source>
</evidence>
<dbReference type="GO" id="GO:0004672">
    <property type="term" value="F:protein kinase activity"/>
    <property type="evidence" value="ECO:0007669"/>
    <property type="project" value="InterPro"/>
</dbReference>
<dbReference type="Gene3D" id="1.10.287.3700">
    <property type="match status" value="1"/>
</dbReference>
<proteinExistence type="predicted"/>
<dbReference type="RefSeq" id="XP_012894517.1">
    <property type="nucleotide sequence ID" value="XM_013039063.1"/>
</dbReference>
<dbReference type="Pfam" id="PF18101">
    <property type="entry name" value="Pan3_CK"/>
    <property type="match status" value="1"/>
</dbReference>
<organism evidence="9">
    <name type="scientific">Blastocystis hominis</name>
    <dbReference type="NCBI Taxonomy" id="12968"/>
    <lineage>
        <taxon>Eukaryota</taxon>
        <taxon>Sar</taxon>
        <taxon>Stramenopiles</taxon>
        <taxon>Bigyra</taxon>
        <taxon>Opalozoa</taxon>
        <taxon>Opalinata</taxon>
        <taxon>Blastocystidae</taxon>
        <taxon>Blastocystis</taxon>
    </lineage>
</organism>
<sequence>MDSENSKPSANETPPPKTEEQATSLTKALEAAPFVPQSVSKSMKSEAIPFTPSVSSSSHSLHPESASTNLVVLSFLDSYSPVALRSAHSVNYPSEGYVENSYLSETVMRPNPSMGETPFLTQVRTQQTFSTIFVPREMSRQFEREAREIMAQEAPDDPRYKQIPPCYCSMRVFDDAEKEMVTGSFGFLTSLYKVVDVTDGMSYALRRVERVRTNNEMVAMVLNAWKRVHHPNIIALRNCYLSNGAVFFVHDFYPTATSLYDSFLKNVLPGSAPLPEDLLWCIAIQLLSALQTIHAYNLACRTMDYRHVLMTERNRFRIGSVGVMDILEPHSTNQDLQAKDLYQLGSLLVVLGCRGVPPDIKTLAVHYSEKFVKVVQLLLSAQSPASVVLEQCTAQIVKTLNSSLSTCDTYYNDLRKEYANGRYMRLLTKLAFVNERPDEKGGYSWSDTGDRYILRLFRDFVFHQKDEEGRAVVDFGHVIDSLAKLDVGDPETIPLCSPDGKTVLVCSYGDVRRCLENVYSELMAARFGERRMNASQFVVGQGMSPMSSGGGIGFMPGKKERM</sequence>
<dbReference type="Gene3D" id="1.20.5.5160">
    <property type="match status" value="1"/>
</dbReference>
<dbReference type="InterPro" id="IPR011009">
    <property type="entry name" value="Kinase-like_dom_sf"/>
</dbReference>
<dbReference type="EMBL" id="FN668639">
    <property type="protein sequence ID" value="CBK20469.2"/>
    <property type="molecule type" value="Genomic_DNA"/>
</dbReference>
<comment type="subcellular location">
    <subcellularLocation>
        <location evidence="1">Cytoplasm</location>
    </subcellularLocation>
</comment>
<dbReference type="PANTHER" id="PTHR12272:SF11">
    <property type="entry name" value="PAN2-PAN3 DEADENYLATION COMPLEX SUBUNIT PAN3"/>
    <property type="match status" value="1"/>
</dbReference>
<dbReference type="Pfam" id="PF00069">
    <property type="entry name" value="Pkinase"/>
    <property type="match status" value="1"/>
</dbReference>
<evidence type="ECO:0000313" key="10">
    <source>
        <dbReference type="Proteomes" id="UP000008312"/>
    </source>
</evidence>
<feature type="region of interest" description="Disordered" evidence="7">
    <location>
        <begin position="1"/>
        <end position="31"/>
    </location>
</feature>
<dbReference type="InterPro" id="IPR000719">
    <property type="entry name" value="Prot_kinase_dom"/>
</dbReference>
<dbReference type="SMART" id="SM00220">
    <property type="entry name" value="S_TKc"/>
    <property type="match status" value="1"/>
</dbReference>
<reference evidence="9" key="1">
    <citation type="submission" date="2010-02" db="EMBL/GenBank/DDBJ databases">
        <title>Sequencing and annotation of the Blastocystis hominis genome.</title>
        <authorList>
            <person name="Wincker P."/>
        </authorList>
    </citation>
    <scope>NUCLEOTIDE SEQUENCE</scope>
    <source>
        <strain evidence="9">Singapore isolate B</strain>
    </source>
</reference>
<evidence type="ECO:0000256" key="2">
    <source>
        <dbReference type="ARBA" id="ARBA00022490"/>
    </source>
</evidence>
<name>D8LY14_BLAHO</name>
<dbReference type="GO" id="GO:0000932">
    <property type="term" value="C:P-body"/>
    <property type="evidence" value="ECO:0007669"/>
    <property type="project" value="TreeGrafter"/>
</dbReference>
<evidence type="ECO:0000256" key="6">
    <source>
        <dbReference type="ARBA" id="ARBA00023054"/>
    </source>
</evidence>
<evidence type="ECO:0000256" key="3">
    <source>
        <dbReference type="ARBA" id="ARBA00022664"/>
    </source>
</evidence>
<keyword evidence="2" id="KW-0963">Cytoplasm</keyword>
<dbReference type="GO" id="GO:0008143">
    <property type="term" value="F:poly(A) binding"/>
    <property type="evidence" value="ECO:0007669"/>
    <property type="project" value="TreeGrafter"/>
</dbReference>
<evidence type="ECO:0000256" key="4">
    <source>
        <dbReference type="ARBA" id="ARBA00022741"/>
    </source>
</evidence>
<evidence type="ECO:0000256" key="5">
    <source>
        <dbReference type="ARBA" id="ARBA00022840"/>
    </source>
</evidence>
<dbReference type="GO" id="GO:0000289">
    <property type="term" value="P:nuclear-transcribed mRNA poly(A) tail shortening"/>
    <property type="evidence" value="ECO:0007669"/>
    <property type="project" value="InterPro"/>
</dbReference>
<dbReference type="AlphaFoldDB" id="D8LY14"/>
<dbReference type="GO" id="GO:0006397">
    <property type="term" value="P:mRNA processing"/>
    <property type="evidence" value="ECO:0007669"/>
    <property type="project" value="UniProtKB-KW"/>
</dbReference>